<dbReference type="Proteomes" id="UP000478417">
    <property type="component" value="Unassembled WGS sequence"/>
</dbReference>
<organism evidence="2 3">
    <name type="scientific">Oceanipulchritudo coccoides</name>
    <dbReference type="NCBI Taxonomy" id="2706888"/>
    <lineage>
        <taxon>Bacteria</taxon>
        <taxon>Pseudomonadati</taxon>
        <taxon>Verrucomicrobiota</taxon>
        <taxon>Opitutia</taxon>
        <taxon>Puniceicoccales</taxon>
        <taxon>Oceanipulchritudinaceae</taxon>
        <taxon>Oceanipulchritudo</taxon>
    </lineage>
</organism>
<comment type="caution">
    <text evidence="2">The sequence shown here is derived from an EMBL/GenBank/DDBJ whole genome shotgun (WGS) entry which is preliminary data.</text>
</comment>
<keyword evidence="3" id="KW-1185">Reference proteome</keyword>
<feature type="transmembrane region" description="Helical" evidence="1">
    <location>
        <begin position="460"/>
        <end position="484"/>
    </location>
</feature>
<feature type="transmembrane region" description="Helical" evidence="1">
    <location>
        <begin position="536"/>
        <end position="555"/>
    </location>
</feature>
<feature type="transmembrane region" description="Helical" evidence="1">
    <location>
        <begin position="20"/>
        <end position="44"/>
    </location>
</feature>
<evidence type="ECO:0000256" key="1">
    <source>
        <dbReference type="SAM" id="Phobius"/>
    </source>
</evidence>
<keyword evidence="1" id="KW-0472">Membrane</keyword>
<keyword evidence="1" id="KW-1133">Transmembrane helix</keyword>
<feature type="transmembrane region" description="Helical" evidence="1">
    <location>
        <begin position="357"/>
        <end position="385"/>
    </location>
</feature>
<keyword evidence="1" id="KW-0812">Transmembrane</keyword>
<sequence>MGSTLEKPPTRKRRPVWQLVGLVMINLFLAFAALALGMCIPSYFRSVSPLVLEAAAKDTPTLLSQAEGQLQAGRPGPAGSLLQTWKRTTGNKIPTGLASRQQALLEENPLYRWSGGPAPFYEQFLRQAPYLREDEPAVIPTLLPGENRIELAAFLSQSSNQNVQLILKTRTLGGWQRFYPVYSTSGQPLEATILATALLEQSSALPDGIRSPILKNMADALQGDLSAVTQLESSYIALLTIGRRATWLQFQELVRSLENPEQLFMIAQAIQESPDRLPLIMSAVFNLRSPEGLIQYLGQHKERGWEGLEVALALGQGAMEALLQFDKPVYDPPGLWEALPEKIRQNQHAFKQFAETWPVLAIGARAAAFALCGFFLVAILRVIIFKGQARPDHQRRVLINLDSIVGGVLVMMLVWILIEPGLLDFQPNEQGTLQIQLAQILPDSQDLQSPTDSTTMIDQVTILILLLFFIIQLLVFIFCLLKIAEVRRQRHAARVKLHLLDNEENLFDLGLYVGLGGTVASLILVVLNVVDASLMAAYASTLFGIIFVAVLKVGFLRPYRRLLILEKNDSQKDK</sequence>
<dbReference type="EMBL" id="JAAGNX010000002">
    <property type="protein sequence ID" value="NDV62457.1"/>
    <property type="molecule type" value="Genomic_DNA"/>
</dbReference>
<name>A0A6B2M2Z7_9BACT</name>
<protein>
    <submittedName>
        <fullName evidence="2">Uncharacterized protein</fullName>
    </submittedName>
</protein>
<feature type="transmembrane region" description="Helical" evidence="1">
    <location>
        <begin position="505"/>
        <end position="530"/>
    </location>
</feature>
<dbReference type="AlphaFoldDB" id="A0A6B2M2Z7"/>
<feature type="transmembrane region" description="Helical" evidence="1">
    <location>
        <begin position="397"/>
        <end position="418"/>
    </location>
</feature>
<gene>
    <name evidence="2" type="ORF">G0Q06_08350</name>
</gene>
<evidence type="ECO:0000313" key="3">
    <source>
        <dbReference type="Proteomes" id="UP000478417"/>
    </source>
</evidence>
<dbReference type="RefSeq" id="WP_163964352.1">
    <property type="nucleotide sequence ID" value="NZ_JAAGNX010000002.1"/>
</dbReference>
<accession>A0A6B2M2Z7</accession>
<evidence type="ECO:0000313" key="2">
    <source>
        <dbReference type="EMBL" id="NDV62457.1"/>
    </source>
</evidence>
<proteinExistence type="predicted"/>
<reference evidence="2 3" key="1">
    <citation type="submission" date="2020-02" db="EMBL/GenBank/DDBJ databases">
        <title>Albibacoteraceae fam. nov., the first described family within the subdivision 4 Verrucomicrobia.</title>
        <authorList>
            <person name="Xi F."/>
        </authorList>
    </citation>
    <scope>NUCLEOTIDE SEQUENCE [LARGE SCALE GENOMIC DNA]</scope>
    <source>
        <strain evidence="2 3">CK1056</strain>
    </source>
</reference>